<proteinExistence type="inferred from homology"/>
<dbReference type="InterPro" id="IPR001849">
    <property type="entry name" value="PH_domain"/>
</dbReference>
<keyword evidence="3" id="KW-0597">Phosphoprotein</keyword>
<name>A0AAV2TV34_CALDB</name>
<dbReference type="InterPro" id="IPR037239">
    <property type="entry name" value="OSBP_sf"/>
</dbReference>
<dbReference type="GO" id="GO:0032934">
    <property type="term" value="F:sterol binding"/>
    <property type="evidence" value="ECO:0007669"/>
    <property type="project" value="TreeGrafter"/>
</dbReference>
<dbReference type="SUPFAM" id="SSF144000">
    <property type="entry name" value="Oxysterol-binding protein-like"/>
    <property type="match status" value="1"/>
</dbReference>
<dbReference type="InterPro" id="IPR011993">
    <property type="entry name" value="PH-like_dom_sf"/>
</dbReference>
<evidence type="ECO:0000256" key="1">
    <source>
        <dbReference type="ARBA" id="ARBA00008842"/>
    </source>
</evidence>
<sequence>MDSKSESMRGYLYKWTNYLKGYQKRWFILENGLVSYYRNQAEIAHTCRGTINLANATINSTGSTTFLISNSSTQTFHLKAASEAEQKKWVSALISAKNKALAFRRGYESDVYLEGDEDEDEYKSCLSADEAMRLINQTLTNMEARLTDLQRHQDTLSRKGDDLQRAVADLEVTHDPSELVQRFALARERSTVYRVASLAMVNSCAEFTNFGRNQTQRWRHMFNSQRERCAQLEQMIEELAKQLRQLELMVRQNNPQAANTLAGFGGGTTSAVGGPDKLLSSHGPSLPPNIPGQAVRVDRLPKLCIRPKITAPNSQSVTTTPEITVPATSDKVLDGGIQQQTAMPVVTKERLNSFPSATPEGESSDEDFYDAEEASSQFSVYLPPTSAEISSQDTQTLTSSSPTISRACGTQSKNRNSTGHEWNTSQDEDSTIPAGTDVAFEYESDVDLSDGDDMDAMNHQKSTKLREACVIQPWSRKRKRRSATDKDASTHAALEKNNESNVGSEIVFVPKRHPAPLRRTSIPFRPNYSLNLWSIMKNCIGKELTKIPMPVNFSEPLSMLQRLTEDFEYSSLLDKAARCRDSLEQIVHVAAFTISSYASTAIRVNKPFNPLLGETYECDRTDDMGWRSVAEQVSHHPPKCALHCESNGWYCWLEFSMSTKFRGKYLQIFPIGTVHLVFRSTGHHYSWQKIPLTVHNIIVGRLWIDNSGEMDIVNHNTGEKCHLSYKAYSYFSSETPRRVTGAVTDKSGAVRYILNGTWDSSMEYAPVVSSKIGRNGKPVLETGQARIIWERGPLPPDADKMYYFTALTIQLNEEEPGVCPTDCRFRPDQRLMEEGRWDEANRAKVTLEEKQRHRRRQMAVQMATESLGLNSNLGNGRSTSVLFDAERGSITSNSLPANLSALTPAYIGSFLDRVDDAHKPLWFERKVDVDTGTPTFEFNNKYWECKAKQDWSMCPDIY</sequence>
<dbReference type="FunFam" id="2.40.160.120:FF:000031">
    <property type="entry name" value="Oxysterol-binding protein 2"/>
    <property type="match status" value="1"/>
</dbReference>
<feature type="region of interest" description="Disordered" evidence="9">
    <location>
        <begin position="476"/>
        <end position="496"/>
    </location>
</feature>
<evidence type="ECO:0000256" key="6">
    <source>
        <dbReference type="RuleBase" id="RU003844"/>
    </source>
</evidence>
<dbReference type="GO" id="GO:0006869">
    <property type="term" value="P:lipid transport"/>
    <property type="evidence" value="ECO:0007669"/>
    <property type="project" value="UniProtKB-KW"/>
</dbReference>
<accession>A0AAV2TV34</accession>
<comment type="caution">
    <text evidence="11">The sequence shown here is derived from an EMBL/GenBank/DDBJ whole genome shotgun (WGS) entry which is preliminary data.</text>
</comment>
<evidence type="ECO:0000256" key="5">
    <source>
        <dbReference type="ARBA" id="ARBA00023121"/>
    </source>
</evidence>
<dbReference type="PANTHER" id="PTHR10972:SF205">
    <property type="entry name" value="OXYSTEROL-BINDING PROTEIN 1"/>
    <property type="match status" value="1"/>
</dbReference>
<protein>
    <recommendedName>
        <fullName evidence="7">Oxysterol-binding protein</fullName>
    </recommendedName>
</protein>
<dbReference type="Gene3D" id="2.40.160.120">
    <property type="match status" value="1"/>
</dbReference>
<dbReference type="Pfam" id="PF00169">
    <property type="entry name" value="PH"/>
    <property type="match status" value="1"/>
</dbReference>
<keyword evidence="4 7" id="KW-0445">Lipid transport</keyword>
<evidence type="ECO:0000256" key="8">
    <source>
        <dbReference type="SAM" id="Coils"/>
    </source>
</evidence>
<organism evidence="11 12">
    <name type="scientific">Calicophoron daubneyi</name>
    <name type="common">Rumen fluke</name>
    <name type="synonym">Paramphistomum daubneyi</name>
    <dbReference type="NCBI Taxonomy" id="300641"/>
    <lineage>
        <taxon>Eukaryota</taxon>
        <taxon>Metazoa</taxon>
        <taxon>Spiralia</taxon>
        <taxon>Lophotrochozoa</taxon>
        <taxon>Platyhelminthes</taxon>
        <taxon>Trematoda</taxon>
        <taxon>Digenea</taxon>
        <taxon>Plagiorchiida</taxon>
        <taxon>Pronocephalata</taxon>
        <taxon>Paramphistomoidea</taxon>
        <taxon>Paramphistomidae</taxon>
        <taxon>Calicophoron</taxon>
    </lineage>
</organism>
<dbReference type="GO" id="GO:0005829">
    <property type="term" value="C:cytosol"/>
    <property type="evidence" value="ECO:0007669"/>
    <property type="project" value="TreeGrafter"/>
</dbReference>
<evidence type="ECO:0000256" key="9">
    <source>
        <dbReference type="SAM" id="MobiDB-lite"/>
    </source>
</evidence>
<evidence type="ECO:0000313" key="11">
    <source>
        <dbReference type="EMBL" id="CAL5140039.1"/>
    </source>
</evidence>
<dbReference type="PANTHER" id="PTHR10972">
    <property type="entry name" value="OXYSTEROL-BINDING PROTEIN-RELATED"/>
    <property type="match status" value="1"/>
</dbReference>
<dbReference type="Proteomes" id="UP001497525">
    <property type="component" value="Unassembled WGS sequence"/>
</dbReference>
<dbReference type="InterPro" id="IPR018494">
    <property type="entry name" value="Oxysterol-bd_CS"/>
</dbReference>
<dbReference type="Pfam" id="PF01237">
    <property type="entry name" value="Oxysterol_BP"/>
    <property type="match status" value="1"/>
</dbReference>
<feature type="compositionally biased region" description="Low complexity" evidence="9">
    <location>
        <begin position="390"/>
        <end position="403"/>
    </location>
</feature>
<evidence type="ECO:0000256" key="3">
    <source>
        <dbReference type="ARBA" id="ARBA00022553"/>
    </source>
</evidence>
<dbReference type="EMBL" id="CAXLJL010000689">
    <property type="protein sequence ID" value="CAL5140039.1"/>
    <property type="molecule type" value="Genomic_DNA"/>
</dbReference>
<feature type="region of interest" description="Disordered" evidence="9">
    <location>
        <begin position="387"/>
        <end position="433"/>
    </location>
</feature>
<evidence type="ECO:0000256" key="2">
    <source>
        <dbReference type="ARBA" id="ARBA00022448"/>
    </source>
</evidence>
<evidence type="ECO:0000313" key="12">
    <source>
        <dbReference type="Proteomes" id="UP001497525"/>
    </source>
</evidence>
<dbReference type="InterPro" id="IPR000648">
    <property type="entry name" value="Oxysterol-bd"/>
</dbReference>
<comment type="similarity">
    <text evidence="1 6">Belongs to the OSBP family.</text>
</comment>
<feature type="coiled-coil region" evidence="8">
    <location>
        <begin position="132"/>
        <end position="159"/>
    </location>
</feature>
<dbReference type="Gene3D" id="2.30.29.30">
    <property type="entry name" value="Pleckstrin-homology domain (PH domain)/Phosphotyrosine-binding domain (PTB)"/>
    <property type="match status" value="1"/>
</dbReference>
<dbReference type="PROSITE" id="PS50003">
    <property type="entry name" value="PH_DOMAIN"/>
    <property type="match status" value="1"/>
</dbReference>
<keyword evidence="2 7" id="KW-0813">Transport</keyword>
<keyword evidence="5" id="KW-0446">Lipid-binding</keyword>
<dbReference type="SUPFAM" id="SSF50729">
    <property type="entry name" value="PH domain-like"/>
    <property type="match status" value="1"/>
</dbReference>
<evidence type="ECO:0000256" key="7">
    <source>
        <dbReference type="RuleBase" id="RU003845"/>
    </source>
</evidence>
<feature type="compositionally biased region" description="Polar residues" evidence="9">
    <location>
        <begin position="408"/>
        <end position="425"/>
    </location>
</feature>
<dbReference type="PROSITE" id="PS01013">
    <property type="entry name" value="OSBP"/>
    <property type="match status" value="1"/>
</dbReference>
<dbReference type="AlphaFoldDB" id="A0AAV2TV34"/>
<feature type="coiled-coil region" evidence="8">
    <location>
        <begin position="222"/>
        <end position="252"/>
    </location>
</feature>
<keyword evidence="8" id="KW-0175">Coiled coil</keyword>
<feature type="compositionally biased region" description="Basic and acidic residues" evidence="9">
    <location>
        <begin position="482"/>
        <end position="496"/>
    </location>
</feature>
<gene>
    <name evidence="11" type="ORF">CDAUBV1_LOCUS15211</name>
</gene>
<evidence type="ECO:0000256" key="4">
    <source>
        <dbReference type="ARBA" id="ARBA00023055"/>
    </source>
</evidence>
<dbReference type="CDD" id="cd13284">
    <property type="entry name" value="PH_OSBP_ORP4"/>
    <property type="match status" value="1"/>
</dbReference>
<dbReference type="GO" id="GO:0097038">
    <property type="term" value="C:perinuclear endoplasmic reticulum"/>
    <property type="evidence" value="ECO:0007669"/>
    <property type="project" value="TreeGrafter"/>
</dbReference>
<evidence type="ECO:0000259" key="10">
    <source>
        <dbReference type="PROSITE" id="PS50003"/>
    </source>
</evidence>
<dbReference type="SMART" id="SM00233">
    <property type="entry name" value="PH"/>
    <property type="match status" value="1"/>
</dbReference>
<dbReference type="GO" id="GO:0005886">
    <property type="term" value="C:plasma membrane"/>
    <property type="evidence" value="ECO:0007669"/>
    <property type="project" value="TreeGrafter"/>
</dbReference>
<feature type="domain" description="PH" evidence="10">
    <location>
        <begin position="5"/>
        <end position="98"/>
    </location>
</feature>
<reference evidence="11" key="1">
    <citation type="submission" date="2024-06" db="EMBL/GenBank/DDBJ databases">
        <authorList>
            <person name="Liu X."/>
            <person name="Lenzi L."/>
            <person name="Haldenby T S."/>
            <person name="Uol C."/>
        </authorList>
    </citation>
    <scope>NUCLEOTIDE SEQUENCE</scope>
</reference>